<accession>A0AA39HKF3</accession>
<evidence type="ECO:0000256" key="1">
    <source>
        <dbReference type="SAM" id="MobiDB-lite"/>
    </source>
</evidence>
<organism evidence="3 4">
    <name type="scientific">Steinernema hermaphroditum</name>
    <dbReference type="NCBI Taxonomy" id="289476"/>
    <lineage>
        <taxon>Eukaryota</taxon>
        <taxon>Metazoa</taxon>
        <taxon>Ecdysozoa</taxon>
        <taxon>Nematoda</taxon>
        <taxon>Chromadorea</taxon>
        <taxon>Rhabditida</taxon>
        <taxon>Tylenchina</taxon>
        <taxon>Panagrolaimomorpha</taxon>
        <taxon>Strongyloidoidea</taxon>
        <taxon>Steinernematidae</taxon>
        <taxon>Steinernema</taxon>
    </lineage>
</organism>
<protein>
    <submittedName>
        <fullName evidence="3">Uncharacterized protein</fullName>
    </submittedName>
</protein>
<evidence type="ECO:0000256" key="2">
    <source>
        <dbReference type="SAM" id="Phobius"/>
    </source>
</evidence>
<gene>
    <name evidence="3" type="ORF">QR680_018510</name>
</gene>
<comment type="caution">
    <text evidence="3">The sequence shown here is derived from an EMBL/GenBank/DDBJ whole genome shotgun (WGS) entry which is preliminary data.</text>
</comment>
<dbReference type="EMBL" id="JAUCMV010000004">
    <property type="protein sequence ID" value="KAK0406329.1"/>
    <property type="molecule type" value="Genomic_DNA"/>
</dbReference>
<dbReference type="AlphaFoldDB" id="A0AA39HKF3"/>
<dbReference type="Proteomes" id="UP001175271">
    <property type="component" value="Unassembled WGS sequence"/>
</dbReference>
<sequence length="88" mass="10169">MADDDECKDHKWFLPFILCLVWILMLVIYMIVFLIINRKYLGAGGIRIKKETAHHASKNSKQSKPTSKKRKRDEVTDYDVTVAQTTVG</sequence>
<evidence type="ECO:0000313" key="3">
    <source>
        <dbReference type="EMBL" id="KAK0406329.1"/>
    </source>
</evidence>
<keyword evidence="2" id="KW-0812">Transmembrane</keyword>
<reference evidence="3" key="1">
    <citation type="submission" date="2023-06" db="EMBL/GenBank/DDBJ databases">
        <title>Genomic analysis of the entomopathogenic nematode Steinernema hermaphroditum.</title>
        <authorList>
            <person name="Schwarz E.M."/>
            <person name="Heppert J.K."/>
            <person name="Baniya A."/>
            <person name="Schwartz H.T."/>
            <person name="Tan C.-H."/>
            <person name="Antoshechkin I."/>
            <person name="Sternberg P.W."/>
            <person name="Goodrich-Blair H."/>
            <person name="Dillman A.R."/>
        </authorList>
    </citation>
    <scope>NUCLEOTIDE SEQUENCE</scope>
    <source>
        <strain evidence="3">PS9179</strain>
        <tissue evidence="3">Whole animal</tissue>
    </source>
</reference>
<feature type="transmembrane region" description="Helical" evidence="2">
    <location>
        <begin position="12"/>
        <end position="36"/>
    </location>
</feature>
<evidence type="ECO:0000313" key="4">
    <source>
        <dbReference type="Proteomes" id="UP001175271"/>
    </source>
</evidence>
<keyword evidence="2" id="KW-1133">Transmembrane helix</keyword>
<name>A0AA39HKF3_9BILA</name>
<keyword evidence="4" id="KW-1185">Reference proteome</keyword>
<keyword evidence="2" id="KW-0472">Membrane</keyword>
<proteinExistence type="predicted"/>
<feature type="region of interest" description="Disordered" evidence="1">
    <location>
        <begin position="54"/>
        <end position="76"/>
    </location>
</feature>